<comment type="caution">
    <text evidence="7">The sequence shown here is derived from an EMBL/GenBank/DDBJ whole genome shotgun (WGS) entry which is preliminary data.</text>
</comment>
<dbReference type="Pfam" id="PF01663">
    <property type="entry name" value="Phosphodiest"/>
    <property type="match status" value="1"/>
</dbReference>
<keyword evidence="1 4" id="KW-0597">Phosphoprotein</keyword>
<evidence type="ECO:0000313" key="7">
    <source>
        <dbReference type="EMBL" id="MBB5057698.1"/>
    </source>
</evidence>
<sequence length="567" mass="61507">MHKKVAALLCLSLALAESPRSLAQAYQAKPKLAVILVIDQFRGDYLDRFRTSFTTPNGFNLFLKKGAYFNSCYYDYANLKTAPGHATIGTGSYTDGHGIGSNEWWDLSRSTDHPISSVEDERYRLTGTFDDLPVPPLPAVDPKAPRVGSSPFNLKATTIGDEVRLATNGESKLFGVSLKDRAAILPSGQTANAAFWIDQSTGRFVTSTYYMPQLPEWATKFNKGPRVAQAVKDAGLDDTTQFYAMVGRTPAANSYELAFAEALIDGEQLGQHPTTDVLTVSLSANDILGHQLGPDSDAEKEMVLALDRDLNTFFSDLDKKVGLANVLVAFTADHGVAPIVRESAKLGVQSASLDLEAFSDAINESLNKHFATTKKTKFFLSALELPNLALDPRAFEALHITEADAEAAVVDAIPAAIATVGPPPQPLNNPTTTPEGSRAYSETRIDAAPRLAFVRSRVDLAAGKIPDTEFGHLIQHSYTDHGGWYVTVFPTAYQMEYLNGIQTTHFSPWSYDRHVPLGFYGADIIPGYYRNKVAPVDIAATFAAILGVNAPSSSVGHILTQIIKDSK</sequence>
<name>A0A7W7ZD69_9BACT</name>
<evidence type="ECO:0000256" key="2">
    <source>
        <dbReference type="ARBA" id="ARBA00022723"/>
    </source>
</evidence>
<dbReference type="Gene3D" id="3.40.720.10">
    <property type="entry name" value="Alkaline Phosphatase, subunit A"/>
    <property type="match status" value="2"/>
</dbReference>
<evidence type="ECO:0000313" key="8">
    <source>
        <dbReference type="Proteomes" id="UP000540989"/>
    </source>
</evidence>
<dbReference type="PANTHER" id="PTHR10151">
    <property type="entry name" value="ECTONUCLEOTIDE PYROPHOSPHATASE/PHOSPHODIESTERASE"/>
    <property type="match status" value="1"/>
</dbReference>
<feature type="signal peptide" evidence="6">
    <location>
        <begin position="1"/>
        <end position="23"/>
    </location>
</feature>
<feature type="binding site" evidence="5">
    <location>
        <position position="102"/>
    </location>
    <ligand>
        <name>substrate</name>
    </ligand>
</feature>
<dbReference type="CDD" id="cd16016">
    <property type="entry name" value="AP-SPAP"/>
    <property type="match status" value="1"/>
</dbReference>
<proteinExistence type="predicted"/>
<keyword evidence="2" id="KW-0479">Metal-binding</keyword>
<dbReference type="EMBL" id="JACHIP010000003">
    <property type="protein sequence ID" value="MBB5057698.1"/>
    <property type="molecule type" value="Genomic_DNA"/>
</dbReference>
<dbReference type="GO" id="GO:0004035">
    <property type="term" value="F:alkaline phosphatase activity"/>
    <property type="evidence" value="ECO:0007669"/>
    <property type="project" value="InterPro"/>
</dbReference>
<feature type="binding site" evidence="5">
    <location>
        <begin position="179"/>
        <end position="181"/>
    </location>
    <ligand>
        <name>substrate</name>
    </ligand>
</feature>
<dbReference type="GO" id="GO:0046872">
    <property type="term" value="F:metal ion binding"/>
    <property type="evidence" value="ECO:0007669"/>
    <property type="project" value="UniProtKB-KW"/>
</dbReference>
<evidence type="ECO:0000256" key="5">
    <source>
        <dbReference type="PIRSR" id="PIRSR031924-51"/>
    </source>
</evidence>
<keyword evidence="8" id="KW-1185">Reference proteome</keyword>
<keyword evidence="3 6" id="KW-0732">Signal</keyword>
<dbReference type="SUPFAM" id="SSF53649">
    <property type="entry name" value="Alkaline phosphatase-like"/>
    <property type="match status" value="2"/>
</dbReference>
<dbReference type="InterPro" id="IPR017850">
    <property type="entry name" value="Alkaline_phosphatase_core_sf"/>
</dbReference>
<evidence type="ECO:0000256" key="6">
    <source>
        <dbReference type="SAM" id="SignalP"/>
    </source>
</evidence>
<feature type="active site" description="Phosphothreonine intermediate" evidence="4">
    <location>
        <position position="81"/>
    </location>
</feature>
<dbReference type="RefSeq" id="WP_184216766.1">
    <property type="nucleotide sequence ID" value="NZ_JACHIP010000003.1"/>
</dbReference>
<organism evidence="7 8">
    <name type="scientific">Granulicella aggregans</name>
    <dbReference type="NCBI Taxonomy" id="474949"/>
    <lineage>
        <taxon>Bacteria</taxon>
        <taxon>Pseudomonadati</taxon>
        <taxon>Acidobacteriota</taxon>
        <taxon>Terriglobia</taxon>
        <taxon>Terriglobales</taxon>
        <taxon>Acidobacteriaceae</taxon>
        <taxon>Granulicella</taxon>
    </lineage>
</organism>
<evidence type="ECO:0000256" key="1">
    <source>
        <dbReference type="ARBA" id="ARBA00022553"/>
    </source>
</evidence>
<dbReference type="PIRSF" id="PIRSF031924">
    <property type="entry name" value="Pi-irrepressible_AP"/>
    <property type="match status" value="1"/>
</dbReference>
<evidence type="ECO:0000256" key="3">
    <source>
        <dbReference type="ARBA" id="ARBA00022729"/>
    </source>
</evidence>
<evidence type="ECO:0000256" key="4">
    <source>
        <dbReference type="PIRSR" id="PIRSR031924-50"/>
    </source>
</evidence>
<protein>
    <submittedName>
        <fullName evidence="7">Putative AlkP superfamily pyrophosphatase or phosphodiesterase</fullName>
    </submittedName>
</protein>
<feature type="chain" id="PRO_5031078451" evidence="6">
    <location>
        <begin position="24"/>
        <end position="567"/>
    </location>
</feature>
<dbReference type="PANTHER" id="PTHR10151:SF120">
    <property type="entry name" value="BIS(5'-ADENOSYL)-TRIPHOSPHATASE"/>
    <property type="match status" value="1"/>
</dbReference>
<dbReference type="InterPro" id="IPR026263">
    <property type="entry name" value="Alkaline_phosphatase_prok"/>
</dbReference>
<dbReference type="Proteomes" id="UP000540989">
    <property type="component" value="Unassembled WGS sequence"/>
</dbReference>
<accession>A0A7W7ZD69</accession>
<reference evidence="7 8" key="1">
    <citation type="submission" date="2020-08" db="EMBL/GenBank/DDBJ databases">
        <title>Genomic Encyclopedia of Type Strains, Phase IV (KMG-V): Genome sequencing to study the core and pangenomes of soil and plant-associated prokaryotes.</title>
        <authorList>
            <person name="Whitman W."/>
        </authorList>
    </citation>
    <scope>NUCLEOTIDE SEQUENCE [LARGE SCALE GENOMIC DNA]</scope>
    <source>
        <strain evidence="7 8">M8UP14</strain>
    </source>
</reference>
<dbReference type="InterPro" id="IPR002591">
    <property type="entry name" value="Phosphodiest/P_Trfase"/>
</dbReference>
<gene>
    <name evidence="7" type="ORF">HDF16_002404</name>
</gene>
<dbReference type="AlphaFoldDB" id="A0A7W7ZD69"/>